<comment type="similarity">
    <text evidence="1">Belongs to the PPR family. P subfamily.</text>
</comment>
<dbReference type="AlphaFoldDB" id="A0A9E7HNS7"/>
<dbReference type="InterPro" id="IPR011990">
    <property type="entry name" value="TPR-like_helical_dom_sf"/>
</dbReference>
<name>A0A9E7HNS7_9LILI</name>
<keyword evidence="2" id="KW-0677">Repeat</keyword>
<feature type="repeat" description="PPR" evidence="3">
    <location>
        <begin position="6"/>
        <end position="40"/>
    </location>
</feature>
<evidence type="ECO:0000256" key="2">
    <source>
        <dbReference type="ARBA" id="ARBA00022737"/>
    </source>
</evidence>
<evidence type="ECO:0000313" key="4">
    <source>
        <dbReference type="EMBL" id="URE37889.1"/>
    </source>
</evidence>
<dbReference type="PANTHER" id="PTHR47941">
    <property type="entry name" value="PENTATRICOPEPTIDE REPEAT-CONTAINING PROTEIN 3, MITOCHONDRIAL"/>
    <property type="match status" value="1"/>
</dbReference>
<evidence type="ECO:0000313" key="5">
    <source>
        <dbReference type="Proteomes" id="UP001055439"/>
    </source>
</evidence>
<dbReference type="InterPro" id="IPR002885">
    <property type="entry name" value="PPR_rpt"/>
</dbReference>
<gene>
    <name evidence="4" type="ORF">MUK42_16351</name>
</gene>
<dbReference type="EMBL" id="CP097510">
    <property type="protein sequence ID" value="URE37889.1"/>
    <property type="molecule type" value="Genomic_DNA"/>
</dbReference>
<reference evidence="4" key="1">
    <citation type="submission" date="2022-05" db="EMBL/GenBank/DDBJ databases">
        <title>The Musa troglodytarum L. genome provides insights into the mechanism of non-climacteric behaviour and enrichment of carotenoids.</title>
        <authorList>
            <person name="Wang J."/>
        </authorList>
    </citation>
    <scope>NUCLEOTIDE SEQUENCE</scope>
    <source>
        <tissue evidence="4">Leaf</tissue>
    </source>
</reference>
<dbReference type="Proteomes" id="UP001055439">
    <property type="component" value="Chromosome 8"/>
</dbReference>
<sequence length="512" mass="55615">MKETGLIPNAVAMLDGLCKDGLIQEAMKLFGSMREKGTMPEVVIYTAAVEGFCKAAKFDEAKRIFRKMQKNGIAPNAFSYKVLIQGLCKGKKLEDSVEFCMEMLDAGHSPGVTTLVDVVNGFCREKGVEKAADVVKRLRERGVVLDQKAVSEHLDKKGPFSPMVFEAISGKKNFNERSKSKLALLVLSRAYFDCKKGGGRGGRRAGIERGRDYCIRLFSGADAEAAFFGRITIILYPFPPPPPLFSSTFPFRDRKGNLHARPEGTDAQSAHFLSASDDVRASFSDASGGPSPRQLSARVFHKDAAYSFTLARPGWHWIGLDFLPVETDFDHTSAVFSVNTDDLVLLHSFTVDDPSKLLLKEYLINATSVRLTIHFYPLRNSVAFVNGIEVVFAPDVLMPDTASMVSPVVGEAAGLSLYAYQMAGVSWSVAKKVSVSPSIIKYPDGTSPLAAPNSVYATAVKMADAGTLNDLYFNVYINGLMAISGLDLSTVTSGLAMPYYKDLVLNASVATG</sequence>
<accession>A0A9E7HNS7</accession>
<feature type="repeat" description="PPR" evidence="3">
    <location>
        <begin position="76"/>
        <end position="110"/>
    </location>
</feature>
<evidence type="ECO:0000256" key="3">
    <source>
        <dbReference type="PROSITE-ProRule" id="PRU00708"/>
    </source>
</evidence>
<dbReference type="Pfam" id="PF01535">
    <property type="entry name" value="PPR"/>
    <property type="match status" value="2"/>
</dbReference>
<dbReference type="PROSITE" id="PS51375">
    <property type="entry name" value="PPR"/>
    <property type="match status" value="3"/>
</dbReference>
<organism evidence="4 5">
    <name type="scientific">Musa troglodytarum</name>
    <name type="common">fe'i banana</name>
    <dbReference type="NCBI Taxonomy" id="320322"/>
    <lineage>
        <taxon>Eukaryota</taxon>
        <taxon>Viridiplantae</taxon>
        <taxon>Streptophyta</taxon>
        <taxon>Embryophyta</taxon>
        <taxon>Tracheophyta</taxon>
        <taxon>Spermatophyta</taxon>
        <taxon>Magnoliopsida</taxon>
        <taxon>Liliopsida</taxon>
        <taxon>Zingiberales</taxon>
        <taxon>Musaceae</taxon>
        <taxon>Musa</taxon>
    </lineage>
</organism>
<dbReference type="NCBIfam" id="TIGR00756">
    <property type="entry name" value="PPR"/>
    <property type="match status" value="3"/>
</dbReference>
<dbReference type="Gene3D" id="1.25.40.10">
    <property type="entry name" value="Tetratricopeptide repeat domain"/>
    <property type="match status" value="1"/>
</dbReference>
<feature type="repeat" description="PPR" evidence="3">
    <location>
        <begin position="41"/>
        <end position="75"/>
    </location>
</feature>
<protein>
    <submittedName>
        <fullName evidence="4">PPR repeat</fullName>
    </submittedName>
</protein>
<evidence type="ECO:0000256" key="1">
    <source>
        <dbReference type="ARBA" id="ARBA00007626"/>
    </source>
</evidence>
<keyword evidence="5" id="KW-1185">Reference proteome</keyword>
<dbReference type="Pfam" id="PF13041">
    <property type="entry name" value="PPR_2"/>
    <property type="match status" value="1"/>
</dbReference>
<dbReference type="OrthoDB" id="185373at2759"/>
<proteinExistence type="inferred from homology"/>
<dbReference type="Gene3D" id="2.60.120.430">
    <property type="entry name" value="Galactose-binding lectin"/>
    <property type="match status" value="1"/>
</dbReference>